<name>A0A1A7R536_9FLAO</name>
<feature type="domain" description="MacB-like periplasmic core" evidence="9">
    <location>
        <begin position="25"/>
        <end position="244"/>
    </location>
</feature>
<keyword evidence="11" id="KW-1185">Reference proteome</keyword>
<dbReference type="InterPro" id="IPR051447">
    <property type="entry name" value="Lipoprotein-release_system"/>
</dbReference>
<keyword evidence="5 7" id="KW-1133">Transmembrane helix</keyword>
<sequence>MNFALYIAKRYLFTKSSNNAINIMTIIAASGVVVAAAALFIVLSGFAGLKDFSLEFSSFVDPDLKILPSQGKSFLLTDKDSTALQNIDGIASYSNIIEERIIIEFDNKNMLASLKGVDENYLKVTHMDSMIIQGQWFEKGSGQMVSGWGIAHNLSFGVLDYGKTLSIYVPKPGVGQISSIKGAFNSLNMVNIGVFDVNEDLNGTYVYTDIVNARYLMDYATNQLSSIEIKLQPNADEETVKNAILDNFDTDVIVKNRAQLNDSLYKMLNTENLVVYLIFTLVIIIALFNVIGALIMMILDKKGSLHTLYNIGATTKDIRRVFFLQGSLMTVLGGFIGVLIGFILVVLQQQFALVMITPSLPYPVNIKFLNIVVVLVTITVLGLIASKIASGRINEKLVRS</sequence>
<evidence type="ECO:0000256" key="1">
    <source>
        <dbReference type="ARBA" id="ARBA00004651"/>
    </source>
</evidence>
<feature type="transmembrane region" description="Helical" evidence="7">
    <location>
        <begin position="368"/>
        <end position="389"/>
    </location>
</feature>
<dbReference type="PANTHER" id="PTHR30489:SF0">
    <property type="entry name" value="LIPOPROTEIN-RELEASING SYSTEM TRANSMEMBRANE PROTEIN LOLE"/>
    <property type="match status" value="1"/>
</dbReference>
<dbReference type="EMBL" id="QLLQ01000003">
    <property type="protein sequence ID" value="RAJ25665.1"/>
    <property type="molecule type" value="Genomic_DNA"/>
</dbReference>
<feature type="domain" description="ABC3 transporter permease C-terminal" evidence="8">
    <location>
        <begin position="277"/>
        <end position="393"/>
    </location>
</feature>
<dbReference type="STRING" id="49280.A9996_03350"/>
<keyword evidence="10" id="KW-0449">Lipoprotein</keyword>
<reference evidence="10 11" key="1">
    <citation type="submission" date="2018-06" db="EMBL/GenBank/DDBJ databases">
        <title>Genomic Encyclopedia of Archaeal and Bacterial Type Strains, Phase II (KMG-II): from individual species to whole genera.</title>
        <authorList>
            <person name="Goeker M."/>
        </authorList>
    </citation>
    <scope>NUCLEOTIDE SEQUENCE [LARGE SCALE GENOMIC DNA]</scope>
    <source>
        <strain evidence="10 11">DSM 12408</strain>
    </source>
</reference>
<keyword evidence="4 7" id="KW-0812">Transmembrane</keyword>
<evidence type="ECO:0000313" key="11">
    <source>
        <dbReference type="Proteomes" id="UP000248987"/>
    </source>
</evidence>
<keyword evidence="6 7" id="KW-0472">Membrane</keyword>
<dbReference type="Pfam" id="PF02687">
    <property type="entry name" value="FtsX"/>
    <property type="match status" value="1"/>
</dbReference>
<proteinExistence type="inferred from homology"/>
<dbReference type="GO" id="GO:0098797">
    <property type="term" value="C:plasma membrane protein complex"/>
    <property type="evidence" value="ECO:0007669"/>
    <property type="project" value="TreeGrafter"/>
</dbReference>
<dbReference type="PANTHER" id="PTHR30489">
    <property type="entry name" value="LIPOPROTEIN-RELEASING SYSTEM TRANSMEMBRANE PROTEIN LOLE"/>
    <property type="match status" value="1"/>
</dbReference>
<dbReference type="OrthoDB" id="1522724at2"/>
<evidence type="ECO:0000259" key="9">
    <source>
        <dbReference type="Pfam" id="PF12704"/>
    </source>
</evidence>
<comment type="similarity">
    <text evidence="2">Belongs to the ABC-4 integral membrane protein family. LolC/E subfamily.</text>
</comment>
<protein>
    <submittedName>
        <fullName evidence="10">Lipoprotein-releasing system permease protein</fullName>
    </submittedName>
</protein>
<evidence type="ECO:0000259" key="8">
    <source>
        <dbReference type="Pfam" id="PF02687"/>
    </source>
</evidence>
<evidence type="ECO:0000256" key="5">
    <source>
        <dbReference type="ARBA" id="ARBA00022989"/>
    </source>
</evidence>
<evidence type="ECO:0000256" key="3">
    <source>
        <dbReference type="ARBA" id="ARBA00022475"/>
    </source>
</evidence>
<dbReference type="RefSeq" id="WP_066430868.1">
    <property type="nucleotide sequence ID" value="NZ_LZRN01000005.1"/>
</dbReference>
<evidence type="ECO:0000256" key="4">
    <source>
        <dbReference type="ARBA" id="ARBA00022692"/>
    </source>
</evidence>
<dbReference type="InterPro" id="IPR025857">
    <property type="entry name" value="MacB_PCD"/>
</dbReference>
<evidence type="ECO:0000313" key="10">
    <source>
        <dbReference type="EMBL" id="RAJ25665.1"/>
    </source>
</evidence>
<comment type="subcellular location">
    <subcellularLocation>
        <location evidence="1">Cell membrane</location>
        <topology evidence="1">Multi-pass membrane protein</topology>
    </subcellularLocation>
</comment>
<dbReference type="Proteomes" id="UP000248987">
    <property type="component" value="Unassembled WGS sequence"/>
</dbReference>
<gene>
    <name evidence="10" type="ORF">LX77_01079</name>
</gene>
<dbReference type="GO" id="GO:0044874">
    <property type="term" value="P:lipoprotein localization to outer membrane"/>
    <property type="evidence" value="ECO:0007669"/>
    <property type="project" value="TreeGrafter"/>
</dbReference>
<evidence type="ECO:0000256" key="7">
    <source>
        <dbReference type="SAM" id="Phobius"/>
    </source>
</evidence>
<dbReference type="InterPro" id="IPR003838">
    <property type="entry name" value="ABC3_permease_C"/>
</dbReference>
<keyword evidence="3" id="KW-1003">Cell membrane</keyword>
<feature type="transmembrane region" description="Helical" evidence="7">
    <location>
        <begin position="273"/>
        <end position="300"/>
    </location>
</feature>
<accession>A0A1A7R536</accession>
<feature type="transmembrane region" description="Helical" evidence="7">
    <location>
        <begin position="321"/>
        <end position="348"/>
    </location>
</feature>
<feature type="transmembrane region" description="Helical" evidence="7">
    <location>
        <begin position="21"/>
        <end position="49"/>
    </location>
</feature>
<dbReference type="Pfam" id="PF12704">
    <property type="entry name" value="MacB_PCD"/>
    <property type="match status" value="1"/>
</dbReference>
<evidence type="ECO:0000256" key="2">
    <source>
        <dbReference type="ARBA" id="ARBA00005236"/>
    </source>
</evidence>
<comment type="caution">
    <text evidence="10">The sequence shown here is derived from an EMBL/GenBank/DDBJ whole genome shotgun (WGS) entry which is preliminary data.</text>
</comment>
<organism evidence="10 11">
    <name type="scientific">Gelidibacter algens</name>
    <dbReference type="NCBI Taxonomy" id="49280"/>
    <lineage>
        <taxon>Bacteria</taxon>
        <taxon>Pseudomonadati</taxon>
        <taxon>Bacteroidota</taxon>
        <taxon>Flavobacteriia</taxon>
        <taxon>Flavobacteriales</taxon>
        <taxon>Flavobacteriaceae</taxon>
        <taxon>Gelidibacter</taxon>
    </lineage>
</organism>
<evidence type="ECO:0000256" key="6">
    <source>
        <dbReference type="ARBA" id="ARBA00023136"/>
    </source>
</evidence>
<dbReference type="AlphaFoldDB" id="A0A1A7R536"/>